<evidence type="ECO:0000313" key="3">
    <source>
        <dbReference type="Proteomes" id="UP001200932"/>
    </source>
</evidence>
<reference evidence="2 3" key="1">
    <citation type="submission" date="2022-01" db="EMBL/GenBank/DDBJ databases">
        <title>Dethiosulfovibrio faecalis sp. nov., a novel proteolytic, non-sulfur-reducing bacterium isolated from a marine aquaculture solid waste bioreactor.</title>
        <authorList>
            <person name="Grabowski S."/>
            <person name="Apolinario E."/>
            <person name="Schneider N."/>
            <person name="Marshall C.W."/>
            <person name="Sowers K.R."/>
        </authorList>
    </citation>
    <scope>NUCLEOTIDE SEQUENCE [LARGE SCALE GENOMIC DNA]</scope>
    <source>
        <strain evidence="2 3">DSM 12590</strain>
    </source>
</reference>
<proteinExistence type="predicted"/>
<evidence type="ECO:0000256" key="1">
    <source>
        <dbReference type="SAM" id="MobiDB-lite"/>
    </source>
</evidence>
<comment type="caution">
    <text evidence="2">The sequence shown here is derived from an EMBL/GenBank/DDBJ whole genome shotgun (WGS) entry which is preliminary data.</text>
</comment>
<accession>A0ABS9ERJ1</accession>
<feature type="region of interest" description="Disordered" evidence="1">
    <location>
        <begin position="27"/>
        <end position="76"/>
    </location>
</feature>
<name>A0ABS9ERJ1_9BACT</name>
<feature type="compositionally biased region" description="Basic and acidic residues" evidence="1">
    <location>
        <begin position="53"/>
        <end position="66"/>
    </location>
</feature>
<evidence type="ECO:0000313" key="2">
    <source>
        <dbReference type="EMBL" id="MCF4143812.1"/>
    </source>
</evidence>
<gene>
    <name evidence="2" type="ORF">L2W31_00530</name>
</gene>
<dbReference type="EMBL" id="JAKGUF010000001">
    <property type="protein sequence ID" value="MCF4143812.1"/>
    <property type="molecule type" value="Genomic_DNA"/>
</dbReference>
<sequence length="105" mass="11998">MEFEFQSDSPLLKIDVERKDERRAWSVETNGTARSSAHLRHDGKAAKTVPNTSRKESWFPNREPERATQPPSNRELLKASEDHKHIELTPLALAMTTYLLATRGN</sequence>
<protein>
    <submittedName>
        <fullName evidence="2">Uncharacterized protein</fullName>
    </submittedName>
</protein>
<dbReference type="Proteomes" id="UP001200932">
    <property type="component" value="Unassembled WGS sequence"/>
</dbReference>
<organism evidence="2 3">
    <name type="scientific">Dethiosulfovibrio acidaminovorans</name>
    <dbReference type="NCBI Taxonomy" id="133535"/>
    <lineage>
        <taxon>Bacteria</taxon>
        <taxon>Thermotogati</taxon>
        <taxon>Synergistota</taxon>
        <taxon>Synergistia</taxon>
        <taxon>Synergistales</taxon>
        <taxon>Dethiosulfovibrionaceae</taxon>
        <taxon>Dethiosulfovibrio</taxon>
    </lineage>
</organism>
<keyword evidence="3" id="KW-1185">Reference proteome</keyword>